<feature type="transmembrane region" description="Helical" evidence="8">
    <location>
        <begin position="365"/>
        <end position="385"/>
    </location>
</feature>
<gene>
    <name evidence="11" type="ORF">OOZ53_10430</name>
</gene>
<feature type="transmembrane region" description="Helical" evidence="8">
    <location>
        <begin position="44"/>
        <end position="61"/>
    </location>
</feature>
<keyword evidence="12" id="KW-1185">Reference proteome</keyword>
<feature type="chain" id="PRO_5045917622" description="Bcr/CflA family efflux transporter" evidence="9">
    <location>
        <begin position="21"/>
        <end position="395"/>
    </location>
</feature>
<organism evidence="11 12">
    <name type="scientific">Hoeflea poritis</name>
    <dbReference type="NCBI Taxonomy" id="2993659"/>
    <lineage>
        <taxon>Bacteria</taxon>
        <taxon>Pseudomonadati</taxon>
        <taxon>Pseudomonadota</taxon>
        <taxon>Alphaproteobacteria</taxon>
        <taxon>Hyphomicrobiales</taxon>
        <taxon>Rhizobiaceae</taxon>
        <taxon>Hoeflea</taxon>
    </lineage>
</organism>
<keyword evidence="9" id="KW-0732">Signal</keyword>
<sequence>MNQRWVVVFCGLLMSLSAFSTDITLPAFPDMVREFETPYSYVQWTVTVYIFSAGAGQLIWGSVSDRFGRKPTLFIGLSIFLAGQLLAVFAPTIELLLLARVVQGLAAAAAIVGNRAILRDLFSGKELARNMAMASAVFAIGPMLAPLIGAVIAQYSGWRMIFFAMTCLTAFLILMLSFMKETSNERDVHALRPSRIQSNLIALFSNAQSRFFLLTSMLAMAFLILLLTGAAPVYETEFGITGIQFALLFAVHGLGIIGGQILNRRLIHSIGVVPSVIVASSVMAVMTGIFLALTVGDLLTVFVLPILLALANGGFLVFYSNATSLVLDPHHDKAGFAVSIFGFTTQMGGAAIASVLVYFSNDNAFGMSSMMFSLAVLILVTLLGWHTRKQPVREV</sequence>
<evidence type="ECO:0000256" key="2">
    <source>
        <dbReference type="ARBA" id="ARBA00006236"/>
    </source>
</evidence>
<protein>
    <recommendedName>
        <fullName evidence="8">Bcr/CflA family efflux transporter</fullName>
    </recommendedName>
</protein>
<evidence type="ECO:0000313" key="12">
    <source>
        <dbReference type="Proteomes" id="UP001148313"/>
    </source>
</evidence>
<feature type="transmembrane region" description="Helical" evidence="8">
    <location>
        <begin position="130"/>
        <end position="152"/>
    </location>
</feature>
<dbReference type="InterPro" id="IPR004812">
    <property type="entry name" value="Efflux_drug-R_Bcr/CmlA"/>
</dbReference>
<feature type="transmembrane region" description="Helical" evidence="8">
    <location>
        <begin position="158"/>
        <end position="179"/>
    </location>
</feature>
<dbReference type="EMBL" id="JAPJZH010000005">
    <property type="protein sequence ID" value="MDA4845767.1"/>
    <property type="molecule type" value="Genomic_DNA"/>
</dbReference>
<dbReference type="InterPro" id="IPR011701">
    <property type="entry name" value="MFS"/>
</dbReference>
<dbReference type="PANTHER" id="PTHR23502:SF132">
    <property type="entry name" value="POLYAMINE TRANSPORTER 2-RELATED"/>
    <property type="match status" value="1"/>
</dbReference>
<feature type="transmembrane region" description="Helical" evidence="8">
    <location>
        <begin position="97"/>
        <end position="118"/>
    </location>
</feature>
<dbReference type="Pfam" id="PF07690">
    <property type="entry name" value="MFS_1"/>
    <property type="match status" value="1"/>
</dbReference>
<evidence type="ECO:0000256" key="7">
    <source>
        <dbReference type="ARBA" id="ARBA00023136"/>
    </source>
</evidence>
<dbReference type="NCBIfam" id="TIGR00710">
    <property type="entry name" value="efflux_Bcr_CflA"/>
    <property type="match status" value="1"/>
</dbReference>
<feature type="domain" description="Major facilitator superfamily (MFS) profile" evidence="10">
    <location>
        <begin position="6"/>
        <end position="393"/>
    </location>
</feature>
<feature type="transmembrane region" description="Helical" evidence="8">
    <location>
        <begin position="299"/>
        <end position="322"/>
    </location>
</feature>
<dbReference type="PROSITE" id="PS50850">
    <property type="entry name" value="MFS"/>
    <property type="match status" value="1"/>
</dbReference>
<feature type="transmembrane region" description="Helical" evidence="8">
    <location>
        <begin position="270"/>
        <end position="293"/>
    </location>
</feature>
<dbReference type="CDD" id="cd17320">
    <property type="entry name" value="MFS_MdfA_MDR_like"/>
    <property type="match status" value="1"/>
</dbReference>
<evidence type="ECO:0000256" key="6">
    <source>
        <dbReference type="ARBA" id="ARBA00022989"/>
    </source>
</evidence>
<dbReference type="PANTHER" id="PTHR23502">
    <property type="entry name" value="MAJOR FACILITATOR SUPERFAMILY"/>
    <property type="match status" value="1"/>
</dbReference>
<feature type="transmembrane region" description="Helical" evidence="8">
    <location>
        <begin position="238"/>
        <end position="258"/>
    </location>
</feature>
<feature type="transmembrane region" description="Helical" evidence="8">
    <location>
        <begin position="211"/>
        <end position="232"/>
    </location>
</feature>
<proteinExistence type="inferred from homology"/>
<comment type="caution">
    <text evidence="8">Lacks conserved residue(s) required for the propagation of feature annotation.</text>
</comment>
<feature type="transmembrane region" description="Helical" evidence="8">
    <location>
        <begin position="73"/>
        <end position="91"/>
    </location>
</feature>
<feature type="signal peptide" evidence="9">
    <location>
        <begin position="1"/>
        <end position="20"/>
    </location>
</feature>
<evidence type="ECO:0000256" key="5">
    <source>
        <dbReference type="ARBA" id="ARBA00022692"/>
    </source>
</evidence>
<evidence type="ECO:0000259" key="10">
    <source>
        <dbReference type="PROSITE" id="PS50850"/>
    </source>
</evidence>
<dbReference type="InterPro" id="IPR020846">
    <property type="entry name" value="MFS_dom"/>
</dbReference>
<feature type="transmembrane region" description="Helical" evidence="8">
    <location>
        <begin position="334"/>
        <end position="359"/>
    </location>
</feature>
<keyword evidence="3 8" id="KW-0813">Transport</keyword>
<evidence type="ECO:0000256" key="9">
    <source>
        <dbReference type="SAM" id="SignalP"/>
    </source>
</evidence>
<comment type="subcellular location">
    <subcellularLocation>
        <location evidence="8">Cell inner membrane</location>
        <topology evidence="8">Multi-pass membrane protein</topology>
    </subcellularLocation>
    <subcellularLocation>
        <location evidence="1">Cell membrane</location>
        <topology evidence="1">Multi-pass membrane protein</topology>
    </subcellularLocation>
</comment>
<evidence type="ECO:0000256" key="4">
    <source>
        <dbReference type="ARBA" id="ARBA00022475"/>
    </source>
</evidence>
<keyword evidence="4" id="KW-1003">Cell membrane</keyword>
<evidence type="ECO:0000313" key="11">
    <source>
        <dbReference type="EMBL" id="MDA4845767.1"/>
    </source>
</evidence>
<dbReference type="InterPro" id="IPR036259">
    <property type="entry name" value="MFS_trans_sf"/>
</dbReference>
<evidence type="ECO:0000256" key="3">
    <source>
        <dbReference type="ARBA" id="ARBA00022448"/>
    </source>
</evidence>
<reference evidence="11" key="1">
    <citation type="submission" date="2022-11" db="EMBL/GenBank/DDBJ databases">
        <title>Hoeflea poritis sp. nov., isolated from scleractinian coral Porites lutea.</title>
        <authorList>
            <person name="Zhang G."/>
            <person name="Wei Q."/>
            <person name="Cai L."/>
        </authorList>
    </citation>
    <scope>NUCLEOTIDE SEQUENCE</scope>
    <source>
        <strain evidence="11">E7-10</strain>
    </source>
</reference>
<dbReference type="Proteomes" id="UP001148313">
    <property type="component" value="Unassembled WGS sequence"/>
</dbReference>
<comment type="caution">
    <text evidence="11">The sequence shown here is derived from an EMBL/GenBank/DDBJ whole genome shotgun (WGS) entry which is preliminary data.</text>
</comment>
<dbReference type="Gene3D" id="1.20.1720.10">
    <property type="entry name" value="Multidrug resistance protein D"/>
    <property type="match status" value="1"/>
</dbReference>
<keyword evidence="5 8" id="KW-0812">Transmembrane</keyword>
<dbReference type="RefSeq" id="WP_271089448.1">
    <property type="nucleotide sequence ID" value="NZ_JAPJZH010000005.1"/>
</dbReference>
<keyword evidence="8" id="KW-0997">Cell inner membrane</keyword>
<comment type="similarity">
    <text evidence="2 8">Belongs to the major facilitator superfamily. Bcr/CmlA family.</text>
</comment>
<evidence type="ECO:0000256" key="8">
    <source>
        <dbReference type="RuleBase" id="RU365088"/>
    </source>
</evidence>
<keyword evidence="7 8" id="KW-0472">Membrane</keyword>
<accession>A0ABT4VNT8</accession>
<name>A0ABT4VNT8_9HYPH</name>
<keyword evidence="6 8" id="KW-1133">Transmembrane helix</keyword>
<dbReference type="SUPFAM" id="SSF103473">
    <property type="entry name" value="MFS general substrate transporter"/>
    <property type="match status" value="1"/>
</dbReference>
<evidence type="ECO:0000256" key="1">
    <source>
        <dbReference type="ARBA" id="ARBA00004651"/>
    </source>
</evidence>